<dbReference type="Proteomes" id="UP001627408">
    <property type="component" value="Unassembled WGS sequence"/>
</dbReference>
<dbReference type="CDD" id="cd03352">
    <property type="entry name" value="LbH_LpxD"/>
    <property type="match status" value="1"/>
</dbReference>
<dbReference type="NCBIfam" id="NF002060">
    <property type="entry name" value="PRK00892.1"/>
    <property type="match status" value="1"/>
</dbReference>
<evidence type="ECO:0000256" key="3">
    <source>
        <dbReference type="ARBA" id="ARBA00022679"/>
    </source>
</evidence>
<accession>A0ABW8UWA6</accession>
<sequence length="363" mass="36847">MRYTVAEIAAAIGAEAVGDTTLVISALAEPASAQSGDLAMASTAKYAEALSAGDAKAAMLWAGADWQALGLRAAILPQRPRYAMSHLTTMMDPGQGFGAGIHPSASIDPTAQIASDVSIGPGTVIGPGAHVGAGSTIGPMCFVGWKATLGEGAYLREQVSIGAGIRIGARFNAQPGARIGGDGFSFVTPEKSGVEAARESLGDQGETQDQSWARIASLGGAEIGDDVEVGANSTIDNGTIRATRIGDRTKIDNLVQIGHNVTIGEDVLVCAQAGVAGSSVIGNFVVLGGQVGIADNLIIGDRVVVGAASVVLSSVAAGKVMLGYPATEMKTQINSYKALRRLPRYVADIAALKKAVFKPGSSD</sequence>
<evidence type="ECO:0000256" key="4">
    <source>
        <dbReference type="ARBA" id="ARBA00022737"/>
    </source>
</evidence>
<evidence type="ECO:0000256" key="5">
    <source>
        <dbReference type="ARBA" id="ARBA00023098"/>
    </source>
</evidence>
<comment type="caution">
    <text evidence="7">The sequence shown here is derived from an EMBL/GenBank/DDBJ whole genome shotgun (WGS) entry which is preliminary data.</text>
</comment>
<dbReference type="RefSeq" id="WP_407592973.1">
    <property type="nucleotide sequence ID" value="NZ_JBHDIY010000002.1"/>
</dbReference>
<dbReference type="GO" id="GO:0103118">
    <property type="term" value="F:UDP-3-O-[(3R)-3-hydroxyacyl]-glucosamine N-acyltransferase activity"/>
    <property type="evidence" value="ECO:0007669"/>
    <property type="project" value="UniProtKB-EC"/>
</dbReference>
<evidence type="ECO:0000256" key="2">
    <source>
        <dbReference type="ARBA" id="ARBA00022556"/>
    </source>
</evidence>
<dbReference type="InterPro" id="IPR007691">
    <property type="entry name" value="LpxD"/>
</dbReference>
<name>A0ABW8UWA6_9RHOB</name>
<proteinExistence type="predicted"/>
<dbReference type="Gene3D" id="3.40.1390.10">
    <property type="entry name" value="MurE/MurF, N-terminal domain"/>
    <property type="match status" value="1"/>
</dbReference>
<dbReference type="Pfam" id="PF00132">
    <property type="entry name" value="Hexapep"/>
    <property type="match status" value="2"/>
</dbReference>
<dbReference type="PANTHER" id="PTHR43378:SF2">
    <property type="entry name" value="UDP-3-O-ACYLGLUCOSAMINE N-ACYLTRANSFERASE 1, MITOCHONDRIAL-RELATED"/>
    <property type="match status" value="1"/>
</dbReference>
<dbReference type="NCBIfam" id="TIGR01853">
    <property type="entry name" value="lipid_A_lpxD"/>
    <property type="match status" value="1"/>
</dbReference>
<evidence type="ECO:0000313" key="7">
    <source>
        <dbReference type="EMBL" id="MFL4471140.1"/>
    </source>
</evidence>
<dbReference type="EC" id="2.3.1.191" evidence="7"/>
<keyword evidence="2" id="KW-0441">Lipid A biosynthesis</keyword>
<gene>
    <name evidence="7" type="primary">lpxD</name>
    <name evidence="7" type="ORF">ACERZ8_15080</name>
</gene>
<reference evidence="7 8" key="1">
    <citation type="submission" date="2024-08" db="EMBL/GenBank/DDBJ databases">
        <title>Tateyamaria sp. nov., isolated from marine algae.</title>
        <authorList>
            <person name="Choi B.J."/>
            <person name="Kim J.M."/>
            <person name="Lee J.K."/>
            <person name="Choi D.G."/>
            <person name="Bayburt H."/>
            <person name="Baek J.H."/>
            <person name="Han D.M."/>
            <person name="Jeon C.O."/>
        </authorList>
    </citation>
    <scope>NUCLEOTIDE SEQUENCE [LARGE SCALE GENOMIC DNA]</scope>
    <source>
        <strain evidence="7 8">KMU-156</strain>
    </source>
</reference>
<keyword evidence="4" id="KW-0677">Repeat</keyword>
<keyword evidence="5" id="KW-0443">Lipid metabolism</keyword>
<dbReference type="SUPFAM" id="SSF51161">
    <property type="entry name" value="Trimeric LpxA-like enzymes"/>
    <property type="match status" value="1"/>
</dbReference>
<evidence type="ECO:0000313" key="8">
    <source>
        <dbReference type="Proteomes" id="UP001627408"/>
    </source>
</evidence>
<dbReference type="PROSITE" id="PS00101">
    <property type="entry name" value="HEXAPEP_TRANSFERASES"/>
    <property type="match status" value="2"/>
</dbReference>
<evidence type="ECO:0000256" key="6">
    <source>
        <dbReference type="ARBA" id="ARBA00023315"/>
    </source>
</evidence>
<keyword evidence="1" id="KW-0444">Lipid biosynthesis</keyword>
<dbReference type="InterPro" id="IPR001451">
    <property type="entry name" value="Hexapep"/>
</dbReference>
<keyword evidence="3 7" id="KW-0808">Transferase</keyword>
<dbReference type="EMBL" id="JBHDIY010000002">
    <property type="protein sequence ID" value="MFL4471140.1"/>
    <property type="molecule type" value="Genomic_DNA"/>
</dbReference>
<dbReference type="PANTHER" id="PTHR43378">
    <property type="entry name" value="UDP-3-O-ACYLGLUCOSAMINE N-ACYLTRANSFERASE"/>
    <property type="match status" value="1"/>
</dbReference>
<dbReference type="InterPro" id="IPR011004">
    <property type="entry name" value="Trimer_LpxA-like_sf"/>
</dbReference>
<dbReference type="Gene3D" id="2.160.10.10">
    <property type="entry name" value="Hexapeptide repeat proteins"/>
    <property type="match status" value="1"/>
</dbReference>
<keyword evidence="8" id="KW-1185">Reference proteome</keyword>
<keyword evidence="6 7" id="KW-0012">Acyltransferase</keyword>
<dbReference type="InterPro" id="IPR018357">
    <property type="entry name" value="Hexapep_transf_CS"/>
</dbReference>
<evidence type="ECO:0000256" key="1">
    <source>
        <dbReference type="ARBA" id="ARBA00022516"/>
    </source>
</evidence>
<protein>
    <submittedName>
        <fullName evidence="7">UDP-3-O-(3-hydroxymyristoyl)glucosamine N-acyltransferase</fullName>
        <ecNumber evidence="7">2.3.1.191</ecNumber>
    </submittedName>
</protein>
<organism evidence="7 8">
    <name type="scientific">Tateyamaria armeniaca</name>
    <dbReference type="NCBI Taxonomy" id="2518930"/>
    <lineage>
        <taxon>Bacteria</taxon>
        <taxon>Pseudomonadati</taxon>
        <taxon>Pseudomonadota</taxon>
        <taxon>Alphaproteobacteria</taxon>
        <taxon>Rhodobacterales</taxon>
        <taxon>Roseobacteraceae</taxon>
        <taxon>Tateyamaria</taxon>
    </lineage>
</organism>